<accession>A0A4Y9YPP5</accession>
<dbReference type="AlphaFoldDB" id="A0A4Y9YPP5"/>
<comment type="caution">
    <text evidence="1">The sequence shown here is derived from an EMBL/GenBank/DDBJ whole genome shotgun (WGS) entry which is preliminary data.</text>
</comment>
<proteinExistence type="predicted"/>
<dbReference type="EMBL" id="SEOQ01000402">
    <property type="protein sequence ID" value="TFY63703.1"/>
    <property type="molecule type" value="Genomic_DNA"/>
</dbReference>
<evidence type="ECO:0000313" key="1">
    <source>
        <dbReference type="EMBL" id="TFY63703.1"/>
    </source>
</evidence>
<sequence length="298" mass="32805">MLWTPEASNSPLSYLTAPPIQCVALKQPRSIFRTSVLSLAGRFWFVPAGGDPSTLDTRSWPYHRYRYRTPPFPSLEARPRRETSSLVVYRGESTSVHGYDVATLFTVNTLLRPIATTHMLDWTRSGFTQRYWPCIRLEKYLPVLVARGENAVSRVSHRGYKTASFSTMKTTTILLPFVLFISAANGIRVDFFGRRSCVGGESHSFNDVACNRCLSPAGDWGAVQFSGLTGNSRVVAYHQAGCSPSTEAASTFGNACFIQPEGAIPFRSAFIACPGPEADSENTTEIELVALVARIACE</sequence>
<gene>
    <name evidence="1" type="ORF">EVG20_g6207</name>
</gene>
<dbReference type="Proteomes" id="UP000298327">
    <property type="component" value="Unassembled WGS sequence"/>
</dbReference>
<evidence type="ECO:0000313" key="2">
    <source>
        <dbReference type="Proteomes" id="UP000298327"/>
    </source>
</evidence>
<name>A0A4Y9YPP5_9AGAM</name>
<keyword evidence="2" id="KW-1185">Reference proteome</keyword>
<organism evidence="1 2">
    <name type="scientific">Dentipellis fragilis</name>
    <dbReference type="NCBI Taxonomy" id="205917"/>
    <lineage>
        <taxon>Eukaryota</taxon>
        <taxon>Fungi</taxon>
        <taxon>Dikarya</taxon>
        <taxon>Basidiomycota</taxon>
        <taxon>Agaricomycotina</taxon>
        <taxon>Agaricomycetes</taxon>
        <taxon>Russulales</taxon>
        <taxon>Hericiaceae</taxon>
        <taxon>Dentipellis</taxon>
    </lineage>
</organism>
<reference evidence="1 2" key="1">
    <citation type="submission" date="2019-02" db="EMBL/GenBank/DDBJ databases">
        <title>Genome sequencing of the rare red list fungi Dentipellis fragilis.</title>
        <authorList>
            <person name="Buettner E."/>
            <person name="Kellner H."/>
        </authorList>
    </citation>
    <scope>NUCLEOTIDE SEQUENCE [LARGE SCALE GENOMIC DNA]</scope>
    <source>
        <strain evidence="1 2">DSM 105465</strain>
    </source>
</reference>
<dbReference type="OrthoDB" id="2948247at2759"/>
<protein>
    <submittedName>
        <fullName evidence="1">Uncharacterized protein</fullName>
    </submittedName>
</protein>